<dbReference type="Gene3D" id="2.30.110.10">
    <property type="entry name" value="Electron Transport, Fmn-binding Protein, Chain A"/>
    <property type="match status" value="1"/>
</dbReference>
<keyword evidence="8" id="KW-0285">Flavoprotein</keyword>
<keyword evidence="15" id="KW-1185">Reference proteome</keyword>
<keyword evidence="9" id="KW-0288">FMN</keyword>
<evidence type="ECO:0000256" key="10">
    <source>
        <dbReference type="ARBA" id="ARBA00023002"/>
    </source>
</evidence>
<evidence type="ECO:0000256" key="5">
    <source>
        <dbReference type="ARBA" id="ARBA00007301"/>
    </source>
</evidence>
<protein>
    <recommendedName>
        <fullName evidence="7">pyridoxal 5'-phosphate synthase</fullName>
        <ecNumber evidence="7">1.4.3.5</ecNumber>
    </recommendedName>
</protein>
<comment type="subunit">
    <text evidence="6">Homodimer.</text>
</comment>
<comment type="caution">
    <text evidence="14">The sequence shown here is derived from an EMBL/GenBank/DDBJ whole genome shotgun (WGS) entry which is preliminary data.</text>
</comment>
<evidence type="ECO:0000256" key="9">
    <source>
        <dbReference type="ARBA" id="ARBA00022643"/>
    </source>
</evidence>
<organism evidence="14 15">
    <name type="scientific">Parthenolecanium corni</name>
    <dbReference type="NCBI Taxonomy" id="536013"/>
    <lineage>
        <taxon>Eukaryota</taxon>
        <taxon>Metazoa</taxon>
        <taxon>Ecdysozoa</taxon>
        <taxon>Arthropoda</taxon>
        <taxon>Hexapoda</taxon>
        <taxon>Insecta</taxon>
        <taxon>Pterygota</taxon>
        <taxon>Neoptera</taxon>
        <taxon>Paraneoptera</taxon>
        <taxon>Hemiptera</taxon>
        <taxon>Sternorrhyncha</taxon>
        <taxon>Coccoidea</taxon>
        <taxon>Coccidae</taxon>
        <taxon>Parthenolecanium</taxon>
    </lineage>
</organism>
<reference evidence="14 15" key="1">
    <citation type="submission" date="2024-03" db="EMBL/GenBank/DDBJ databases">
        <title>Adaptation during the transition from Ophiocordyceps entomopathogen to insect associate is accompanied by gene loss and intensified selection.</title>
        <authorList>
            <person name="Ward C.M."/>
            <person name="Onetto C.A."/>
            <person name="Borneman A.R."/>
        </authorList>
    </citation>
    <scope>NUCLEOTIDE SEQUENCE [LARGE SCALE GENOMIC DNA]</scope>
    <source>
        <strain evidence="14">AWRI1</strain>
        <tissue evidence="14">Single Adult Female</tissue>
    </source>
</reference>
<comment type="function">
    <text evidence="2">Catalyzes the oxidation of either pyridoxine 5'-phosphate (PNP) or pyridoxamine 5'-phosphate (PMP) into pyridoxal 5'-phosphate (PLP).</text>
</comment>
<keyword evidence="11" id="KW-0664">Pyridoxine biosynthesis</keyword>
<gene>
    <name evidence="14" type="ORF">V9T40_011261</name>
</gene>
<evidence type="ECO:0000256" key="3">
    <source>
        <dbReference type="ARBA" id="ARBA00004738"/>
    </source>
</evidence>
<evidence type="ECO:0000313" key="14">
    <source>
        <dbReference type="EMBL" id="KAK7574070.1"/>
    </source>
</evidence>
<dbReference type="NCBIfam" id="NF004231">
    <property type="entry name" value="PRK05679.1"/>
    <property type="match status" value="1"/>
</dbReference>
<dbReference type="HAMAP" id="MF_01629">
    <property type="entry name" value="PdxH"/>
    <property type="match status" value="1"/>
</dbReference>
<dbReference type="InterPro" id="IPR019740">
    <property type="entry name" value="Pyridox_Oxase_CS"/>
</dbReference>
<sequence length="243" mass="28296">MATLYESSKNVSEISTDISCMRTAYCSFTDTLLEEHIIKNPFKLFKDWFDVASKCKQIEEPNAMCLATATKDGYPSARYVLLKYFDHEGFTFFTNYNSRKGKELEENPNVAVVFYWEPLHRSIRIEGIVSKIDANKSTEYFQSRPKESQIGACVSNQSSVICNRDVLTNDLIKLKQKFENEAIPRPQNWGGFRIAPRKFEFWQGQSNRLHDRILFRQPQPNEKLDENVTHIAEEGWVYERLAP</sequence>
<dbReference type="SUPFAM" id="SSF50475">
    <property type="entry name" value="FMN-binding split barrel"/>
    <property type="match status" value="1"/>
</dbReference>
<keyword evidence="10" id="KW-0560">Oxidoreductase</keyword>
<comment type="pathway">
    <text evidence="3">Cofactor metabolism; pyridoxal 5'-phosphate salvage; pyridoxal 5'-phosphate from pyridoxamine 5'-phosphate: step 1/1.</text>
</comment>
<dbReference type="Pfam" id="PF01243">
    <property type="entry name" value="PNPOx_N"/>
    <property type="match status" value="1"/>
</dbReference>
<evidence type="ECO:0000256" key="6">
    <source>
        <dbReference type="ARBA" id="ARBA00011738"/>
    </source>
</evidence>
<name>A0AAN9T7K2_9HEMI</name>
<dbReference type="PANTHER" id="PTHR10851">
    <property type="entry name" value="PYRIDOXINE-5-PHOSPHATE OXIDASE"/>
    <property type="match status" value="1"/>
</dbReference>
<dbReference type="InterPro" id="IPR011576">
    <property type="entry name" value="Pyridox_Oxase_N"/>
</dbReference>
<evidence type="ECO:0000259" key="13">
    <source>
        <dbReference type="Pfam" id="PF10590"/>
    </source>
</evidence>
<dbReference type="PIRSF" id="PIRSF000190">
    <property type="entry name" value="Pyd_amn-ph_oxd"/>
    <property type="match status" value="1"/>
</dbReference>
<comment type="similarity">
    <text evidence="5">Belongs to the pyridoxamine 5'-phosphate oxidase family.</text>
</comment>
<evidence type="ECO:0000256" key="1">
    <source>
        <dbReference type="ARBA" id="ARBA00001917"/>
    </source>
</evidence>
<feature type="domain" description="Pyridoxamine 5'-phosphate oxidase N-terminal" evidence="12">
    <location>
        <begin position="57"/>
        <end position="168"/>
    </location>
</feature>
<evidence type="ECO:0000256" key="4">
    <source>
        <dbReference type="ARBA" id="ARBA00005037"/>
    </source>
</evidence>
<dbReference type="Proteomes" id="UP001367676">
    <property type="component" value="Unassembled WGS sequence"/>
</dbReference>
<evidence type="ECO:0000259" key="12">
    <source>
        <dbReference type="Pfam" id="PF01243"/>
    </source>
</evidence>
<accession>A0AAN9T7K2</accession>
<comment type="pathway">
    <text evidence="4">Cofactor metabolism; pyridoxal 5'-phosphate salvage; pyridoxal 5'-phosphate from pyridoxine 5'-phosphate: step 1/1.</text>
</comment>
<dbReference type="PROSITE" id="PS01064">
    <property type="entry name" value="PYRIDOX_OXIDASE"/>
    <property type="match status" value="1"/>
</dbReference>
<dbReference type="InterPro" id="IPR019576">
    <property type="entry name" value="Pyridoxamine_oxidase_dimer_C"/>
</dbReference>
<dbReference type="PANTHER" id="PTHR10851:SF0">
    <property type="entry name" value="PYRIDOXINE-5'-PHOSPHATE OXIDASE"/>
    <property type="match status" value="1"/>
</dbReference>
<dbReference type="GO" id="GO:0004733">
    <property type="term" value="F:pyridoxamine phosphate oxidase activity"/>
    <property type="evidence" value="ECO:0007669"/>
    <property type="project" value="UniProtKB-EC"/>
</dbReference>
<comment type="cofactor">
    <cofactor evidence="1">
        <name>FMN</name>
        <dbReference type="ChEBI" id="CHEBI:58210"/>
    </cofactor>
</comment>
<evidence type="ECO:0000256" key="7">
    <source>
        <dbReference type="ARBA" id="ARBA00012801"/>
    </source>
</evidence>
<evidence type="ECO:0000256" key="11">
    <source>
        <dbReference type="ARBA" id="ARBA00023096"/>
    </source>
</evidence>
<evidence type="ECO:0000256" key="8">
    <source>
        <dbReference type="ARBA" id="ARBA00022630"/>
    </source>
</evidence>
<dbReference type="GO" id="GO:0008615">
    <property type="term" value="P:pyridoxine biosynthetic process"/>
    <property type="evidence" value="ECO:0007669"/>
    <property type="project" value="UniProtKB-KW"/>
</dbReference>
<dbReference type="InterPro" id="IPR000659">
    <property type="entry name" value="Pyridox_Oxase"/>
</dbReference>
<dbReference type="EMBL" id="JBBCAQ010000037">
    <property type="protein sequence ID" value="KAK7574070.1"/>
    <property type="molecule type" value="Genomic_DNA"/>
</dbReference>
<dbReference type="FunFam" id="2.30.110.10:FF:000005">
    <property type="entry name" value="NAD(P)H-hydrate epimerase"/>
    <property type="match status" value="1"/>
</dbReference>
<proteinExistence type="inferred from homology"/>
<dbReference type="GO" id="GO:0010181">
    <property type="term" value="F:FMN binding"/>
    <property type="evidence" value="ECO:0007669"/>
    <property type="project" value="InterPro"/>
</dbReference>
<dbReference type="AlphaFoldDB" id="A0AAN9T7K2"/>
<evidence type="ECO:0000313" key="15">
    <source>
        <dbReference type="Proteomes" id="UP001367676"/>
    </source>
</evidence>
<dbReference type="InterPro" id="IPR012349">
    <property type="entry name" value="Split_barrel_FMN-bd"/>
</dbReference>
<dbReference type="NCBIfam" id="TIGR00558">
    <property type="entry name" value="pdxH"/>
    <property type="match status" value="1"/>
</dbReference>
<dbReference type="EC" id="1.4.3.5" evidence="7"/>
<evidence type="ECO:0000256" key="2">
    <source>
        <dbReference type="ARBA" id="ARBA00003691"/>
    </source>
</evidence>
<dbReference type="Pfam" id="PF10590">
    <property type="entry name" value="PNP_phzG_C"/>
    <property type="match status" value="1"/>
</dbReference>
<feature type="domain" description="Pyridoxine 5'-phosphate oxidase dimerisation C-terminal" evidence="13">
    <location>
        <begin position="189"/>
        <end position="243"/>
    </location>
</feature>